<gene>
    <name evidence="2" type="ORF">SNAT2548_LOCUS4688</name>
</gene>
<dbReference type="OrthoDB" id="405918at2759"/>
<accession>A0A812IKP5</accession>
<keyword evidence="1" id="KW-0732">Signal</keyword>
<organism evidence="2 3">
    <name type="scientific">Symbiodinium natans</name>
    <dbReference type="NCBI Taxonomy" id="878477"/>
    <lineage>
        <taxon>Eukaryota</taxon>
        <taxon>Sar</taxon>
        <taxon>Alveolata</taxon>
        <taxon>Dinophyceae</taxon>
        <taxon>Suessiales</taxon>
        <taxon>Symbiodiniaceae</taxon>
        <taxon>Symbiodinium</taxon>
    </lineage>
</organism>
<dbReference type="Proteomes" id="UP000604046">
    <property type="component" value="Unassembled WGS sequence"/>
</dbReference>
<protein>
    <submittedName>
        <fullName evidence="2">Uncharacterized protein</fullName>
    </submittedName>
</protein>
<feature type="signal peptide" evidence="1">
    <location>
        <begin position="1"/>
        <end position="25"/>
    </location>
</feature>
<proteinExistence type="predicted"/>
<evidence type="ECO:0000313" key="2">
    <source>
        <dbReference type="EMBL" id="CAE7039441.1"/>
    </source>
</evidence>
<reference evidence="2" key="1">
    <citation type="submission" date="2021-02" db="EMBL/GenBank/DDBJ databases">
        <authorList>
            <person name="Dougan E. K."/>
            <person name="Rhodes N."/>
            <person name="Thang M."/>
            <person name="Chan C."/>
        </authorList>
    </citation>
    <scope>NUCLEOTIDE SEQUENCE</scope>
</reference>
<dbReference type="EMBL" id="CAJNDS010000291">
    <property type="protein sequence ID" value="CAE7039441.1"/>
    <property type="molecule type" value="Genomic_DNA"/>
</dbReference>
<dbReference type="AlphaFoldDB" id="A0A812IKP5"/>
<comment type="caution">
    <text evidence="2">The sequence shown here is derived from an EMBL/GenBank/DDBJ whole genome shotgun (WGS) entry which is preliminary data.</text>
</comment>
<keyword evidence="3" id="KW-1185">Reference proteome</keyword>
<name>A0A812IKP5_9DINO</name>
<sequence>MSATPRVSRTIGFICALAATSVADGGVSTCQEPDDQCSLQLSATAPLRVAIFMTTHWSTMHQEFMPCWETARQQLTLVRNADLILYTSGDVGSKDLEQLHFTNLIVKHYEPANYEEGAIQAVVDGFGSKGHQEKWFDRYDWVVRLNPDVLIMDDNWLLETMGNSSVDAIFVDCNGTMNSDFFVVRPQVIETNLADTCTDGSGDTIAGSAEKHLTCVVSTIISSGRYVWVKGGQNIGGCRVAGAESPVVHEHGFRKCCPNYLSAQANCSRVPVKHRHKHRHKA</sequence>
<evidence type="ECO:0000256" key="1">
    <source>
        <dbReference type="SAM" id="SignalP"/>
    </source>
</evidence>
<evidence type="ECO:0000313" key="3">
    <source>
        <dbReference type="Proteomes" id="UP000604046"/>
    </source>
</evidence>
<feature type="chain" id="PRO_5032380247" evidence="1">
    <location>
        <begin position="26"/>
        <end position="282"/>
    </location>
</feature>